<evidence type="ECO:0000313" key="2">
    <source>
        <dbReference type="Proteomes" id="UP000199651"/>
    </source>
</evidence>
<dbReference type="OrthoDB" id="3673075at2"/>
<evidence type="ECO:0000313" key="1">
    <source>
        <dbReference type="EMBL" id="SDO73182.1"/>
    </source>
</evidence>
<dbReference type="Proteomes" id="UP000199651">
    <property type="component" value="Unassembled WGS sequence"/>
</dbReference>
<dbReference type="RefSeq" id="WP_091373806.1">
    <property type="nucleotide sequence ID" value="NZ_FNDV01000005.1"/>
</dbReference>
<keyword evidence="2" id="KW-1185">Reference proteome</keyword>
<sequence length="372" mass="39541">MNFKVDPPSISALAKLMGRAGSAASIFAAANNGAGPSELGEGLLGMLAGPLDRWQALGLSNCQRASTLADQCDSSLVEAAKFYVATDAAEEARLDSKYPAATSQRVGGDTVTAPETAGGFTDWEDAWRDPHNPEFPYTAPPEPRDNDGRGWDFDLDGEIDKLTGAASVAPYVRDLLKWLVGWDPFSAVTTLVAGDWKGLMRQGSVFEDTATAFGRIKTNVDRGRYAIQDRWNGNAAAAAENWLAAYSQACADHAKFCVDAGWKIKNFARSAFHAFQALNVAMDTLIDAVLEALLKVKGLGAVVGGAVNVIRGEKPEQAFAAVVYSVLPIAELLDQVRMLAHGIQSAAEMVAGNGEVAAAAWPGEPYRHPAVR</sequence>
<gene>
    <name evidence="1" type="ORF">SAMN05192558_104336</name>
</gene>
<reference evidence="2" key="1">
    <citation type="submission" date="2016-10" db="EMBL/GenBank/DDBJ databases">
        <authorList>
            <person name="Varghese N."/>
            <person name="Submissions S."/>
        </authorList>
    </citation>
    <scope>NUCLEOTIDE SEQUENCE [LARGE SCALE GENOMIC DNA]</scope>
    <source>
        <strain evidence="2">IBRC-M 10655</strain>
    </source>
</reference>
<dbReference type="EMBL" id="FNJB01000004">
    <property type="protein sequence ID" value="SDO73182.1"/>
    <property type="molecule type" value="Genomic_DNA"/>
</dbReference>
<dbReference type="STRING" id="504798.SAMN05421871_105124"/>
<dbReference type="AlphaFoldDB" id="A0A1H0LY60"/>
<name>A0A1H0LY60_9PSEU</name>
<evidence type="ECO:0008006" key="3">
    <source>
        <dbReference type="Google" id="ProtNLM"/>
    </source>
</evidence>
<accession>A0A1H0LY60</accession>
<protein>
    <recommendedName>
        <fullName evidence="3">Excreted virulence factor EspC, type VII ESX diderm</fullName>
    </recommendedName>
</protein>
<proteinExistence type="predicted"/>
<organism evidence="1 2">
    <name type="scientific">Actinokineospora alba</name>
    <dbReference type="NCBI Taxonomy" id="504798"/>
    <lineage>
        <taxon>Bacteria</taxon>
        <taxon>Bacillati</taxon>
        <taxon>Actinomycetota</taxon>
        <taxon>Actinomycetes</taxon>
        <taxon>Pseudonocardiales</taxon>
        <taxon>Pseudonocardiaceae</taxon>
        <taxon>Actinokineospora</taxon>
    </lineage>
</organism>